<organism evidence="1 2">
    <name type="scientific">Cuscuta europaea</name>
    <name type="common">European dodder</name>
    <dbReference type="NCBI Taxonomy" id="41803"/>
    <lineage>
        <taxon>Eukaryota</taxon>
        <taxon>Viridiplantae</taxon>
        <taxon>Streptophyta</taxon>
        <taxon>Embryophyta</taxon>
        <taxon>Tracheophyta</taxon>
        <taxon>Spermatophyta</taxon>
        <taxon>Magnoliopsida</taxon>
        <taxon>eudicotyledons</taxon>
        <taxon>Gunneridae</taxon>
        <taxon>Pentapetalae</taxon>
        <taxon>asterids</taxon>
        <taxon>lamiids</taxon>
        <taxon>Solanales</taxon>
        <taxon>Convolvulaceae</taxon>
        <taxon>Cuscuteae</taxon>
        <taxon>Cuscuta</taxon>
        <taxon>Cuscuta subgen. Cuscuta</taxon>
    </lineage>
</organism>
<comment type="caution">
    <text evidence="1">The sequence shown here is derived from an EMBL/GenBank/DDBJ whole genome shotgun (WGS) entry which is preliminary data.</text>
</comment>
<evidence type="ECO:0000313" key="1">
    <source>
        <dbReference type="EMBL" id="CAH9107058.1"/>
    </source>
</evidence>
<sequence>MSETVADVEAVMTKNAADVEDVMTETAPDVEDLVIETAADVVNQSAATGEENEEVGVAGEDKTVAGGELNKEVENKQENVELKPYTRKRKLRKLGDAV</sequence>
<dbReference type="EMBL" id="CAMAPE010000050">
    <property type="protein sequence ID" value="CAH9107058.1"/>
    <property type="molecule type" value="Genomic_DNA"/>
</dbReference>
<name>A0A9P0ZLJ0_CUSEU</name>
<dbReference type="Proteomes" id="UP001152484">
    <property type="component" value="Unassembled WGS sequence"/>
</dbReference>
<accession>A0A9P0ZLJ0</accession>
<protein>
    <submittedName>
        <fullName evidence="1">Uncharacterized protein</fullName>
    </submittedName>
</protein>
<dbReference type="AlphaFoldDB" id="A0A9P0ZLJ0"/>
<proteinExistence type="predicted"/>
<gene>
    <name evidence="1" type="ORF">CEURO_LOCUS17598</name>
</gene>
<reference evidence="1" key="1">
    <citation type="submission" date="2022-07" db="EMBL/GenBank/DDBJ databases">
        <authorList>
            <person name="Macas J."/>
            <person name="Novak P."/>
            <person name="Neumann P."/>
        </authorList>
    </citation>
    <scope>NUCLEOTIDE SEQUENCE</scope>
</reference>
<evidence type="ECO:0000313" key="2">
    <source>
        <dbReference type="Proteomes" id="UP001152484"/>
    </source>
</evidence>
<keyword evidence="2" id="KW-1185">Reference proteome</keyword>